<sequence>MGANERRIAGLVLCLLAMGIIMTACRGQNGTPTTGGSPTRAEQAAIVSLADIFKDERFDKPVGLETRKGYEDVVYIVEQPGRVLSKNLKKPDEPAAVVLDIRNRVYDEGNEQGLLGLAFHPNRPNEAYVNYTTKSHTIIARYKADPQNQERLEPTGEQVVLTFEQPYANHNGGQLAFGLDGYLYVATGDGGSAGDPNNNGQNLDSLLGKILRIDVNASAEGLAYSIPPDNPFVESGAPEIYAYGLRNPWRFSFEGETGRLWAADVGQERFEEINIIKKGGNYGWRVREGLECYKPDSGCQRDGLIDPIYVYDHEAGISVTGGYVYRGNELPRELVGAYLYADYGTGTMWALSTGDEGRMVNRTLLETGENITSFGRDSNGELYVCTQGGKILKII</sequence>
<feature type="domain" description="Glucose/Sorbosone dehydrogenase" evidence="1">
    <location>
        <begin position="75"/>
        <end position="391"/>
    </location>
</feature>
<dbReference type="SUPFAM" id="SSF50952">
    <property type="entry name" value="Soluble quinoprotein glucose dehydrogenase"/>
    <property type="match status" value="1"/>
</dbReference>
<comment type="caution">
    <text evidence="2">The sequence shown here is derived from an EMBL/GenBank/DDBJ whole genome shotgun (WGS) entry which is preliminary data.</text>
</comment>
<dbReference type="EMBL" id="JBHSMI010000067">
    <property type="protein sequence ID" value="MFC5407224.1"/>
    <property type="molecule type" value="Genomic_DNA"/>
</dbReference>
<proteinExistence type="predicted"/>
<protein>
    <submittedName>
        <fullName evidence="2">PQQ-dependent sugar dehydrogenase</fullName>
    </submittedName>
</protein>
<evidence type="ECO:0000313" key="3">
    <source>
        <dbReference type="Proteomes" id="UP001596113"/>
    </source>
</evidence>
<name>A0ABW0I2Z2_9BACL</name>
<organism evidence="2 3">
    <name type="scientific">Cohnella soli</name>
    <dbReference type="NCBI Taxonomy" id="425005"/>
    <lineage>
        <taxon>Bacteria</taxon>
        <taxon>Bacillati</taxon>
        <taxon>Bacillota</taxon>
        <taxon>Bacilli</taxon>
        <taxon>Bacillales</taxon>
        <taxon>Paenibacillaceae</taxon>
        <taxon>Cohnella</taxon>
    </lineage>
</organism>
<keyword evidence="3" id="KW-1185">Reference proteome</keyword>
<dbReference type="PANTHER" id="PTHR19328:SF75">
    <property type="entry name" value="ALDOSE SUGAR DEHYDROGENASE YLII"/>
    <property type="match status" value="1"/>
</dbReference>
<evidence type="ECO:0000259" key="1">
    <source>
        <dbReference type="Pfam" id="PF07995"/>
    </source>
</evidence>
<dbReference type="RefSeq" id="WP_378139695.1">
    <property type="nucleotide sequence ID" value="NZ_JBHSMI010000067.1"/>
</dbReference>
<dbReference type="InterPro" id="IPR011041">
    <property type="entry name" value="Quinoprot_gluc/sorb_DH_b-prop"/>
</dbReference>
<gene>
    <name evidence="2" type="ORF">ACFPOF_31230</name>
</gene>
<reference evidence="3" key="1">
    <citation type="journal article" date="2019" name="Int. J. Syst. Evol. Microbiol.">
        <title>The Global Catalogue of Microorganisms (GCM) 10K type strain sequencing project: providing services to taxonomists for standard genome sequencing and annotation.</title>
        <authorList>
            <consortium name="The Broad Institute Genomics Platform"/>
            <consortium name="The Broad Institute Genome Sequencing Center for Infectious Disease"/>
            <person name="Wu L."/>
            <person name="Ma J."/>
        </authorList>
    </citation>
    <scope>NUCLEOTIDE SEQUENCE [LARGE SCALE GENOMIC DNA]</scope>
    <source>
        <strain evidence="3">CGMCC 1.18575</strain>
    </source>
</reference>
<accession>A0ABW0I2Z2</accession>
<dbReference type="InterPro" id="IPR011042">
    <property type="entry name" value="6-blade_b-propeller_TolB-like"/>
</dbReference>
<dbReference type="InterPro" id="IPR012938">
    <property type="entry name" value="Glc/Sorbosone_DH"/>
</dbReference>
<dbReference type="Proteomes" id="UP001596113">
    <property type="component" value="Unassembled WGS sequence"/>
</dbReference>
<dbReference type="PROSITE" id="PS51257">
    <property type="entry name" value="PROKAR_LIPOPROTEIN"/>
    <property type="match status" value="1"/>
</dbReference>
<dbReference type="PANTHER" id="PTHR19328">
    <property type="entry name" value="HEDGEHOG-INTERACTING PROTEIN"/>
    <property type="match status" value="1"/>
</dbReference>
<dbReference type="Gene3D" id="2.120.10.30">
    <property type="entry name" value="TolB, C-terminal domain"/>
    <property type="match status" value="1"/>
</dbReference>
<dbReference type="Pfam" id="PF07995">
    <property type="entry name" value="GSDH"/>
    <property type="match status" value="1"/>
</dbReference>
<evidence type="ECO:0000313" key="2">
    <source>
        <dbReference type="EMBL" id="MFC5407224.1"/>
    </source>
</evidence>